<reference evidence="1 2" key="1">
    <citation type="submission" date="2019-10" db="EMBL/GenBank/DDBJ databases">
        <authorList>
            <person name="Palmer J.M."/>
        </authorList>
    </citation>
    <scope>NUCLEOTIDE SEQUENCE [LARGE SCALE GENOMIC DNA]</scope>
    <source>
        <strain evidence="1 2">TWF694</strain>
    </source>
</reference>
<dbReference type="EMBL" id="JAVHJO010000008">
    <property type="protein sequence ID" value="KAK6538330.1"/>
    <property type="molecule type" value="Genomic_DNA"/>
</dbReference>
<gene>
    <name evidence="1" type="ORF">TWF694_011208</name>
</gene>
<evidence type="ECO:0000313" key="1">
    <source>
        <dbReference type="EMBL" id="KAK6538330.1"/>
    </source>
</evidence>
<name>A0AAV9X8C1_9PEZI</name>
<evidence type="ECO:0008006" key="3">
    <source>
        <dbReference type="Google" id="ProtNLM"/>
    </source>
</evidence>
<sequence length="195" mass="22208">MATRKCSSSQEIETADRAKGCGVRVIDRILKFDLPNGHPRKMGMAIEIATPLVQYLETIPKPDIKELAKIRLETLAVVERLRTRYKMLHSNTVLPNFLLCKDVGVSLCDWEIARSAHESHAAWKVLVVGNSTVWYNRARNPYDPPSKEDNMYAFSMWVWELYTSKIYLNSVPSGEIDGFLEGDGMMGLGRSRMKR</sequence>
<protein>
    <recommendedName>
        <fullName evidence="3">Protein kinase domain-containing protein</fullName>
    </recommendedName>
</protein>
<dbReference type="AlphaFoldDB" id="A0AAV9X8C1"/>
<evidence type="ECO:0000313" key="2">
    <source>
        <dbReference type="Proteomes" id="UP001365542"/>
    </source>
</evidence>
<dbReference type="SUPFAM" id="SSF56112">
    <property type="entry name" value="Protein kinase-like (PK-like)"/>
    <property type="match status" value="1"/>
</dbReference>
<proteinExistence type="predicted"/>
<comment type="caution">
    <text evidence="1">The sequence shown here is derived from an EMBL/GenBank/DDBJ whole genome shotgun (WGS) entry which is preliminary data.</text>
</comment>
<organism evidence="1 2">
    <name type="scientific">Orbilia ellipsospora</name>
    <dbReference type="NCBI Taxonomy" id="2528407"/>
    <lineage>
        <taxon>Eukaryota</taxon>
        <taxon>Fungi</taxon>
        <taxon>Dikarya</taxon>
        <taxon>Ascomycota</taxon>
        <taxon>Pezizomycotina</taxon>
        <taxon>Orbiliomycetes</taxon>
        <taxon>Orbiliales</taxon>
        <taxon>Orbiliaceae</taxon>
        <taxon>Orbilia</taxon>
    </lineage>
</organism>
<accession>A0AAV9X8C1</accession>
<keyword evidence="2" id="KW-1185">Reference proteome</keyword>
<dbReference type="InterPro" id="IPR011009">
    <property type="entry name" value="Kinase-like_dom_sf"/>
</dbReference>
<dbReference type="Proteomes" id="UP001365542">
    <property type="component" value="Unassembled WGS sequence"/>
</dbReference>